<accession>A0ABX0RSL4</accession>
<evidence type="ECO:0000313" key="1">
    <source>
        <dbReference type="EMBL" id="NIG20586.1"/>
    </source>
</evidence>
<dbReference type="Proteomes" id="UP001515780">
    <property type="component" value="Unassembled WGS sequence"/>
</dbReference>
<gene>
    <name evidence="1" type="ORF">F3J37_18075</name>
</gene>
<evidence type="ECO:0000313" key="2">
    <source>
        <dbReference type="Proteomes" id="UP001515780"/>
    </source>
</evidence>
<name>A0ABX0RSL4_9GAMM</name>
<sequence>MCDEIDAASDLEILNTEIALANRPIPAPRSPVCLNADCGEPSLDGASYCSKECCEDHARELWAAKNRRAA</sequence>
<organism evidence="1 2">
    <name type="scientific">Candidatus Pantoea communis</name>
    <dbReference type="NCBI Taxonomy" id="2608354"/>
    <lineage>
        <taxon>Bacteria</taxon>
        <taxon>Pseudomonadati</taxon>
        <taxon>Pseudomonadota</taxon>
        <taxon>Gammaproteobacteria</taxon>
        <taxon>Enterobacterales</taxon>
        <taxon>Erwiniaceae</taxon>
        <taxon>Pantoea</taxon>
    </lineage>
</organism>
<proteinExistence type="predicted"/>
<comment type="caution">
    <text evidence="1">The sequence shown here is derived from an EMBL/GenBank/DDBJ whole genome shotgun (WGS) entry which is preliminary data.</text>
</comment>
<dbReference type="EMBL" id="VWXC01000013">
    <property type="protein sequence ID" value="NIG20586.1"/>
    <property type="molecule type" value="Genomic_DNA"/>
</dbReference>
<keyword evidence="2" id="KW-1185">Reference proteome</keyword>
<protein>
    <submittedName>
        <fullName evidence="1">Uncharacterized protein</fullName>
    </submittedName>
</protein>
<reference evidence="1 2" key="1">
    <citation type="journal article" date="2019" name="bioRxiv">
        <title>Bacteria contribute to plant secondary compound degradation in a generalist herbivore system.</title>
        <authorList>
            <person name="Francoeur C.B."/>
            <person name="Khadempour L."/>
            <person name="Moreira-Soto R.D."/>
            <person name="Gotting K."/>
            <person name="Book A.J."/>
            <person name="Pinto-Tomas A.A."/>
            <person name="Keefover-Ring K."/>
            <person name="Currie C.R."/>
        </authorList>
    </citation>
    <scope>NUCLEOTIDE SEQUENCE [LARGE SCALE GENOMIC DNA]</scope>
    <source>
        <strain evidence="1">Al-1710</strain>
    </source>
</reference>